<protein>
    <submittedName>
        <fullName evidence="1">Uncharacterized protein</fullName>
    </submittedName>
</protein>
<feature type="non-terminal residue" evidence="1">
    <location>
        <position position="1"/>
    </location>
</feature>
<evidence type="ECO:0000313" key="2">
    <source>
        <dbReference type="Proteomes" id="UP000708208"/>
    </source>
</evidence>
<sequence length="60" mass="6561">AKDKSLNFAEKGERFITRIGSSSPVPAFQFQLISSSSSEGVGWNYCRVLPGDHFLEGAIK</sequence>
<organism evidence="1 2">
    <name type="scientific">Allacma fusca</name>
    <dbReference type="NCBI Taxonomy" id="39272"/>
    <lineage>
        <taxon>Eukaryota</taxon>
        <taxon>Metazoa</taxon>
        <taxon>Ecdysozoa</taxon>
        <taxon>Arthropoda</taxon>
        <taxon>Hexapoda</taxon>
        <taxon>Collembola</taxon>
        <taxon>Symphypleona</taxon>
        <taxon>Sminthuridae</taxon>
        <taxon>Allacma</taxon>
    </lineage>
</organism>
<proteinExistence type="predicted"/>
<dbReference type="Proteomes" id="UP000708208">
    <property type="component" value="Unassembled WGS sequence"/>
</dbReference>
<accession>A0A8J2KF36</accession>
<dbReference type="EMBL" id="CAJVCH010377174">
    <property type="protein sequence ID" value="CAG7816736.1"/>
    <property type="molecule type" value="Genomic_DNA"/>
</dbReference>
<evidence type="ECO:0000313" key="1">
    <source>
        <dbReference type="EMBL" id="CAG7816736.1"/>
    </source>
</evidence>
<dbReference type="AlphaFoldDB" id="A0A8J2KF36"/>
<comment type="caution">
    <text evidence="1">The sequence shown here is derived from an EMBL/GenBank/DDBJ whole genome shotgun (WGS) entry which is preliminary data.</text>
</comment>
<keyword evidence="2" id="KW-1185">Reference proteome</keyword>
<gene>
    <name evidence="1" type="ORF">AFUS01_LOCUS27339</name>
</gene>
<reference evidence="1" key="1">
    <citation type="submission" date="2021-06" db="EMBL/GenBank/DDBJ databases">
        <authorList>
            <person name="Hodson N. C."/>
            <person name="Mongue J. A."/>
            <person name="Jaron S. K."/>
        </authorList>
    </citation>
    <scope>NUCLEOTIDE SEQUENCE</scope>
</reference>
<name>A0A8J2KF36_9HEXA</name>